<comment type="caution">
    <text evidence="1">The sequence shown here is derived from an EMBL/GenBank/DDBJ whole genome shotgun (WGS) entry which is preliminary data.</text>
</comment>
<dbReference type="OrthoDB" id="2377383at2759"/>
<evidence type="ECO:0000313" key="1">
    <source>
        <dbReference type="EMBL" id="RIB21201.1"/>
    </source>
</evidence>
<evidence type="ECO:0000313" key="2">
    <source>
        <dbReference type="Proteomes" id="UP000266673"/>
    </source>
</evidence>
<gene>
    <name evidence="1" type="ORF">C2G38_2177351</name>
</gene>
<keyword evidence="2" id="KW-1185">Reference proteome</keyword>
<reference evidence="1 2" key="1">
    <citation type="submission" date="2018-06" db="EMBL/GenBank/DDBJ databases">
        <title>Comparative genomics reveals the genomic features of Rhizophagus irregularis, R. cerebriforme, R. diaphanum and Gigaspora rosea, and their symbiotic lifestyle signature.</title>
        <authorList>
            <person name="Morin E."/>
            <person name="San Clemente H."/>
            <person name="Chen E.C.H."/>
            <person name="De La Providencia I."/>
            <person name="Hainaut M."/>
            <person name="Kuo A."/>
            <person name="Kohler A."/>
            <person name="Murat C."/>
            <person name="Tang N."/>
            <person name="Roy S."/>
            <person name="Loubradou J."/>
            <person name="Henrissat B."/>
            <person name="Grigoriev I.V."/>
            <person name="Corradi N."/>
            <person name="Roux C."/>
            <person name="Martin F.M."/>
        </authorList>
    </citation>
    <scope>NUCLEOTIDE SEQUENCE [LARGE SCALE GENOMIC DNA]</scope>
    <source>
        <strain evidence="1 2">DAOM 194757</strain>
    </source>
</reference>
<organism evidence="1 2">
    <name type="scientific">Gigaspora rosea</name>
    <dbReference type="NCBI Taxonomy" id="44941"/>
    <lineage>
        <taxon>Eukaryota</taxon>
        <taxon>Fungi</taxon>
        <taxon>Fungi incertae sedis</taxon>
        <taxon>Mucoromycota</taxon>
        <taxon>Glomeromycotina</taxon>
        <taxon>Glomeromycetes</taxon>
        <taxon>Diversisporales</taxon>
        <taxon>Gigasporaceae</taxon>
        <taxon>Gigaspora</taxon>
    </lineage>
</organism>
<dbReference type="EMBL" id="QKWP01000375">
    <property type="protein sequence ID" value="RIB21201.1"/>
    <property type="molecule type" value="Genomic_DNA"/>
</dbReference>
<name>A0A397VHA5_9GLOM</name>
<accession>A0A397VHA5</accession>
<dbReference type="AlphaFoldDB" id="A0A397VHA5"/>
<sequence length="215" mass="24700">MDDNTDATLPLHVPLTTETVIKTSSNRLSMGENEDKDKIQDDDLNGSIYILFKNYCEMLLDLQLWKCFKENADLGNLSAKYWKGYYLYNGYDGVVEKDQTSAMELFKEAHCLAMLRWSVVNFEFSLKAGWKSKPKVISISTPRVALKLLTEVFKEHPDDELRSVATILQLLRTKSQIYTNDYNIATIFHFLFANYSKNYYDIDILTASSAIMAVV</sequence>
<proteinExistence type="predicted"/>
<dbReference type="Proteomes" id="UP000266673">
    <property type="component" value="Unassembled WGS sequence"/>
</dbReference>
<protein>
    <submittedName>
        <fullName evidence="1">Uncharacterized protein</fullName>
    </submittedName>
</protein>